<proteinExistence type="predicted"/>
<dbReference type="EMBL" id="CADCTR010000083">
    <property type="protein sequence ID" value="CAA9216679.1"/>
    <property type="molecule type" value="Genomic_DNA"/>
</dbReference>
<gene>
    <name evidence="1" type="ORF">AVDCRST_MAG93-260</name>
</gene>
<protein>
    <submittedName>
        <fullName evidence="1">Uncharacterized protein</fullName>
    </submittedName>
</protein>
<sequence length="107" mass="12026">MEQEAQTVMTGHERYRVMANELNPKPDPGQPMIYQIRIKGHLDRRWTDWFGGMTITLEENGYTLLTGPVVDQAALHGLLRKVRDLGMPLVSAIRVKPGQADASVVNQ</sequence>
<organism evidence="1">
    <name type="scientific">uncultured Chloroflexia bacterium</name>
    <dbReference type="NCBI Taxonomy" id="1672391"/>
    <lineage>
        <taxon>Bacteria</taxon>
        <taxon>Bacillati</taxon>
        <taxon>Chloroflexota</taxon>
        <taxon>Chloroflexia</taxon>
        <taxon>environmental samples</taxon>
    </lineage>
</organism>
<evidence type="ECO:0000313" key="1">
    <source>
        <dbReference type="EMBL" id="CAA9216679.1"/>
    </source>
</evidence>
<accession>A0A6J4H962</accession>
<reference evidence="1" key="1">
    <citation type="submission" date="2020-02" db="EMBL/GenBank/DDBJ databases">
        <authorList>
            <person name="Meier V. D."/>
        </authorList>
    </citation>
    <scope>NUCLEOTIDE SEQUENCE</scope>
    <source>
        <strain evidence="1">AVDCRST_MAG93</strain>
    </source>
</reference>
<name>A0A6J4H962_9CHLR</name>
<dbReference type="AlphaFoldDB" id="A0A6J4H962"/>